<sequence length="486" mass="51782">MSKHLASVSIAPAGETHSERQARRRRERSLDTSPKLSLRELRAQRAAETGGSGLAGDWGKREGSTLWGPHRVHPSPHRASTLTMAAAYPFLTESGLGPEGTYIGTDLFGSGAFCYDPWVMYDKGFISGPSIVVIGTVGTGKSMCGKSLVTRSITLGRKAAVASDPKGEWVPVANAIPGGKVISVGPGRATRVNPLDAGPRSSALSDAQWLAVVRQRRRHLLVALVSLMRPGVPLSPVEHTALDMALTDAVAANSTPTLPMVLEYLLNPTPATAALVGPNGGTGVGHSLRRTVSGDLEGMFDAPSTVAFDADAPIMVMDTSALIGASEQALSLAAACGATWLEAAVTNPDGAKRIVVYDEGWRMLADPYMLAKMSEQWRLARSYGISNLLIMHKIADLNEIGDSTSGLRQKALGLLTEADTRVIYRQKHDAMRLTKEALGLTEAECEHVEKLPKGVGLWKVGNRSFIVANEVTTDELAVFGTDERML</sequence>
<evidence type="ECO:0008006" key="4">
    <source>
        <dbReference type="Google" id="ProtNLM"/>
    </source>
</evidence>
<dbReference type="AlphaFoldDB" id="A0A0S2M348"/>
<dbReference type="Proteomes" id="UP000059574">
    <property type="component" value="Chromosome"/>
</dbReference>
<accession>A0A0S2M348</accession>
<name>A0A0S2M348_9MICC</name>
<proteinExistence type="predicted"/>
<evidence type="ECO:0000313" key="3">
    <source>
        <dbReference type="Proteomes" id="UP000059574"/>
    </source>
</evidence>
<organism evidence="2 3">
    <name type="scientific">Arthrobacter alpinus</name>
    <dbReference type="NCBI Taxonomy" id="656366"/>
    <lineage>
        <taxon>Bacteria</taxon>
        <taxon>Bacillati</taxon>
        <taxon>Actinomycetota</taxon>
        <taxon>Actinomycetes</taxon>
        <taxon>Micrococcales</taxon>
        <taxon>Micrococcaceae</taxon>
        <taxon>Arthrobacter</taxon>
    </lineage>
</organism>
<protein>
    <recommendedName>
        <fullName evidence="4">ATP-binding protein</fullName>
    </recommendedName>
</protein>
<gene>
    <name evidence="2" type="ORF">AS189_18935</name>
</gene>
<dbReference type="EMBL" id="CP013200">
    <property type="protein sequence ID" value="ALO68195.1"/>
    <property type="molecule type" value="Genomic_DNA"/>
</dbReference>
<dbReference type="Gene3D" id="3.40.50.300">
    <property type="entry name" value="P-loop containing nucleotide triphosphate hydrolases"/>
    <property type="match status" value="2"/>
</dbReference>
<reference evidence="3" key="1">
    <citation type="submission" date="2015-11" db="EMBL/GenBank/DDBJ databases">
        <authorList>
            <person name="Kumar R."/>
            <person name="Singh D."/>
            <person name="Swarnkar M.K."/>
            <person name="Singh A.K."/>
            <person name="Kumar S."/>
        </authorList>
    </citation>
    <scope>NUCLEOTIDE SEQUENCE [LARGE SCALE GENOMIC DNA]</scope>
    <source>
        <strain evidence="3">ERGS4:06</strain>
    </source>
</reference>
<evidence type="ECO:0000313" key="2">
    <source>
        <dbReference type="EMBL" id="ALO68195.1"/>
    </source>
</evidence>
<dbReference type="OrthoDB" id="9804380at2"/>
<evidence type="ECO:0000256" key="1">
    <source>
        <dbReference type="SAM" id="MobiDB-lite"/>
    </source>
</evidence>
<dbReference type="InterPro" id="IPR027417">
    <property type="entry name" value="P-loop_NTPase"/>
</dbReference>
<dbReference type="RefSeq" id="WP_062292568.1">
    <property type="nucleotide sequence ID" value="NZ_CP013200.1"/>
</dbReference>
<reference evidence="2 3" key="2">
    <citation type="journal article" date="2016" name="J. Biotechnol.">
        <title>Complete genome sequence of Arthrobacter alpinus ERGS4:06, a yellow pigmented bacterium tolerant to cold and radiations isolated from Sikkim Himalaya.</title>
        <authorList>
            <person name="Kumar R."/>
            <person name="Singh D."/>
            <person name="Swarnkar M.K."/>
            <person name="Singh A.K."/>
            <person name="Kumar S."/>
        </authorList>
    </citation>
    <scope>NUCLEOTIDE SEQUENCE [LARGE SCALE GENOMIC DNA]</scope>
    <source>
        <strain evidence="2 3">ERGS4:06</strain>
    </source>
</reference>
<dbReference type="SUPFAM" id="SSF52540">
    <property type="entry name" value="P-loop containing nucleoside triphosphate hydrolases"/>
    <property type="match status" value="1"/>
</dbReference>
<feature type="region of interest" description="Disordered" evidence="1">
    <location>
        <begin position="1"/>
        <end position="35"/>
    </location>
</feature>